<evidence type="ECO:0000313" key="4">
    <source>
        <dbReference type="EMBL" id="BDR53897.1"/>
    </source>
</evidence>
<dbReference type="InterPro" id="IPR021949">
    <property type="entry name" value="DUF3566_TM"/>
</dbReference>
<feature type="region of interest" description="Disordered" evidence="1">
    <location>
        <begin position="170"/>
        <end position="217"/>
    </location>
</feature>
<reference evidence="4 5" key="1">
    <citation type="journal article" date="2023" name="Microbiol. Spectr.">
        <title>Symbiosis of Carpenter Bees with Uncharacterized Lactic Acid Bacteria Showing NAD Auxotrophy.</title>
        <authorList>
            <person name="Kawasaki S."/>
            <person name="Ozawa K."/>
            <person name="Mori T."/>
            <person name="Yamamoto A."/>
            <person name="Ito M."/>
            <person name="Ohkuma M."/>
            <person name="Sakamoto M."/>
            <person name="Matsutani M."/>
        </authorList>
    </citation>
    <scope>NUCLEOTIDE SEQUENCE [LARGE SCALE GENOMIC DNA]</scope>
    <source>
        <strain evidence="4 5">KimH</strain>
    </source>
</reference>
<evidence type="ECO:0000256" key="2">
    <source>
        <dbReference type="SAM" id="Phobius"/>
    </source>
</evidence>
<protein>
    <recommendedName>
        <fullName evidence="3">DUF3566 domain-containing protein</fullName>
    </recommendedName>
</protein>
<keyword evidence="5" id="KW-1185">Reference proteome</keyword>
<keyword evidence="2" id="KW-1133">Transmembrane helix</keyword>
<feature type="compositionally biased region" description="Basic and acidic residues" evidence="1">
    <location>
        <begin position="7"/>
        <end position="22"/>
    </location>
</feature>
<keyword evidence="2" id="KW-0812">Transmembrane</keyword>
<feature type="compositionally biased region" description="Polar residues" evidence="1">
    <location>
        <begin position="72"/>
        <end position="83"/>
    </location>
</feature>
<keyword evidence="2" id="KW-0472">Membrane</keyword>
<feature type="compositionally biased region" description="Low complexity" evidence="1">
    <location>
        <begin position="24"/>
        <end position="43"/>
    </location>
</feature>
<evidence type="ECO:0000256" key="1">
    <source>
        <dbReference type="SAM" id="MobiDB-lite"/>
    </source>
</evidence>
<dbReference type="Pfam" id="PF12089">
    <property type="entry name" value="DUF3566"/>
    <property type="match status" value="1"/>
</dbReference>
<dbReference type="EMBL" id="AP026800">
    <property type="protein sequence ID" value="BDR53897.1"/>
    <property type="molecule type" value="Genomic_DNA"/>
</dbReference>
<name>A0ABM8BAE7_9BIFI</name>
<feature type="domain" description="DUF3566" evidence="3">
    <location>
        <begin position="251"/>
        <end position="367"/>
    </location>
</feature>
<dbReference type="Proteomes" id="UP001321748">
    <property type="component" value="Chromosome"/>
</dbReference>
<organism evidence="4 5">
    <name type="scientific">Bombiscardovia apis</name>
    <dbReference type="NCBI Taxonomy" id="2932182"/>
    <lineage>
        <taxon>Bacteria</taxon>
        <taxon>Bacillati</taxon>
        <taxon>Actinomycetota</taxon>
        <taxon>Actinomycetes</taxon>
        <taxon>Bifidobacteriales</taxon>
        <taxon>Bifidobacteriaceae</taxon>
        <taxon>Bombiscardovia</taxon>
    </lineage>
</organism>
<evidence type="ECO:0000259" key="3">
    <source>
        <dbReference type="Pfam" id="PF12089"/>
    </source>
</evidence>
<evidence type="ECO:0000313" key="5">
    <source>
        <dbReference type="Proteomes" id="UP001321748"/>
    </source>
</evidence>
<gene>
    <name evidence="4" type="ORF">KIMH_00080</name>
</gene>
<feature type="region of interest" description="Disordered" evidence="1">
    <location>
        <begin position="1"/>
        <end position="142"/>
    </location>
</feature>
<proteinExistence type="predicted"/>
<feature type="compositionally biased region" description="Low complexity" evidence="1">
    <location>
        <begin position="109"/>
        <end position="129"/>
    </location>
</feature>
<feature type="transmembrane region" description="Helical" evidence="2">
    <location>
        <begin position="325"/>
        <end position="351"/>
    </location>
</feature>
<feature type="transmembrane region" description="Helical" evidence="2">
    <location>
        <begin position="268"/>
        <end position="291"/>
    </location>
</feature>
<feature type="compositionally biased region" description="Polar residues" evidence="1">
    <location>
        <begin position="187"/>
        <end position="202"/>
    </location>
</feature>
<sequence length="368" mass="38463">MSQQGGEKAEVKKAEQGEERTGRTLSSAKSESQQSKAAQTQTKNGQGSVPKAKLQAQKPTQTSTAARAVAQQKKSAVQTSGRSTESRTKKEGASTQARITQAAKATHGSPAKPQKAQASQASGKPAAKQSKNDPKAKLAVAQKIDIDQSDATSVNMKPIKVKEARRVGEPRLAASASSEAIPRVSARQRSQGAAGQTQTTVSGRIKGKSSDAAPTRVVRANEPASQFEESADFKAAVNPNNLGKAKVPRARRMQLSLTRVEPWSVAKVSFLLAIAGGIIQVIAACLLWVLLNTIGLFDNITQMVSKTGLDAGGLDLSSVLSLGTVISSVTIFSIFEIVLVVVLATIGAFLYNVVGSLVGGIHVTLGDD</sequence>
<accession>A0ABM8BAE7</accession>